<evidence type="ECO:0000256" key="6">
    <source>
        <dbReference type="SAM" id="Phobius"/>
    </source>
</evidence>
<evidence type="ECO:0000256" key="1">
    <source>
        <dbReference type="ARBA" id="ARBA00004651"/>
    </source>
</evidence>
<sequence>MNRLVEFINDKWNLSPATQGKIFATLIIIAGLWLIRLIILKVVWSQTNDVKKRYAWKTSISYILPFIGVFFAVAVWFEVFREMGAFLGLLSAGIAIALKDPLTNIAGWLFIIIRKPFSAGDRIQIGSQAGDIIDIRLFQFTLLEIGNWVDADQSTGRIIHIPNGKVFIEPQANYSTGFRFIWHEIPVLITFESNWEKTKQILLEIVNNETILFSEEAEKEIKEASKKYLIFFNYLTPTVYTTVKDSGILLTLRFVCIPRERRGKEQAIWESILKEFAKHPDIGLAYPTQRFYTLGEEQMKDTKKG</sequence>
<evidence type="ECO:0000256" key="4">
    <source>
        <dbReference type="ARBA" id="ARBA00022989"/>
    </source>
</evidence>
<keyword evidence="5 6" id="KW-0472">Membrane</keyword>
<evidence type="ECO:0000256" key="3">
    <source>
        <dbReference type="ARBA" id="ARBA00022692"/>
    </source>
</evidence>
<dbReference type="EMBL" id="UOEP01000110">
    <property type="protein sequence ID" value="VAW19995.1"/>
    <property type="molecule type" value="Genomic_DNA"/>
</dbReference>
<feature type="transmembrane region" description="Helical" evidence="6">
    <location>
        <begin position="85"/>
        <end position="113"/>
    </location>
</feature>
<dbReference type="InterPro" id="IPR011066">
    <property type="entry name" value="MscS_channel_C_sf"/>
</dbReference>
<dbReference type="Gene3D" id="3.30.70.100">
    <property type="match status" value="1"/>
</dbReference>
<dbReference type="GO" id="GO:0055085">
    <property type="term" value="P:transmembrane transport"/>
    <property type="evidence" value="ECO:0007669"/>
    <property type="project" value="InterPro"/>
</dbReference>
<feature type="domain" description="Mechanosensitive ion channel MscS" evidence="7">
    <location>
        <begin position="100"/>
        <end position="175"/>
    </location>
</feature>
<dbReference type="SUPFAM" id="SSF82689">
    <property type="entry name" value="Mechanosensitive channel protein MscS (YggB), C-terminal domain"/>
    <property type="match status" value="1"/>
</dbReference>
<reference evidence="8" key="1">
    <citation type="submission" date="2018-06" db="EMBL/GenBank/DDBJ databases">
        <authorList>
            <person name="Zhirakovskaya E."/>
        </authorList>
    </citation>
    <scope>NUCLEOTIDE SEQUENCE</scope>
</reference>
<evidence type="ECO:0000256" key="5">
    <source>
        <dbReference type="ARBA" id="ARBA00023136"/>
    </source>
</evidence>
<gene>
    <name evidence="8" type="ORF">MNBD_BACTEROID01-2967</name>
</gene>
<name>A0A3B0TMU9_9ZZZZ</name>
<dbReference type="Pfam" id="PF00924">
    <property type="entry name" value="MS_channel_2nd"/>
    <property type="match status" value="1"/>
</dbReference>
<evidence type="ECO:0000259" key="7">
    <source>
        <dbReference type="Pfam" id="PF00924"/>
    </source>
</evidence>
<dbReference type="SUPFAM" id="SSF50182">
    <property type="entry name" value="Sm-like ribonucleoproteins"/>
    <property type="match status" value="1"/>
</dbReference>
<dbReference type="InterPro" id="IPR010920">
    <property type="entry name" value="LSM_dom_sf"/>
</dbReference>
<keyword evidence="3 6" id="KW-0812">Transmembrane</keyword>
<accession>A0A3B0TMU9</accession>
<proteinExistence type="predicted"/>
<keyword evidence="2" id="KW-1003">Cell membrane</keyword>
<dbReference type="AlphaFoldDB" id="A0A3B0TMU9"/>
<protein>
    <submittedName>
        <fullName evidence="8">MscS Mechanosensitive ion channel</fullName>
    </submittedName>
</protein>
<dbReference type="InterPro" id="IPR023408">
    <property type="entry name" value="MscS_beta-dom_sf"/>
</dbReference>
<dbReference type="GO" id="GO:0005886">
    <property type="term" value="C:plasma membrane"/>
    <property type="evidence" value="ECO:0007669"/>
    <property type="project" value="UniProtKB-SubCell"/>
</dbReference>
<dbReference type="InterPro" id="IPR006685">
    <property type="entry name" value="MscS_channel_2nd"/>
</dbReference>
<dbReference type="PANTHER" id="PTHR30566">
    <property type="entry name" value="YNAI-RELATED MECHANOSENSITIVE ION CHANNEL"/>
    <property type="match status" value="1"/>
</dbReference>
<dbReference type="Gene3D" id="2.30.30.60">
    <property type="match status" value="1"/>
</dbReference>
<evidence type="ECO:0000256" key="2">
    <source>
        <dbReference type="ARBA" id="ARBA00022475"/>
    </source>
</evidence>
<feature type="transmembrane region" description="Helical" evidence="6">
    <location>
        <begin position="60"/>
        <end position="79"/>
    </location>
</feature>
<keyword evidence="4 6" id="KW-1133">Transmembrane helix</keyword>
<organism evidence="8">
    <name type="scientific">hydrothermal vent metagenome</name>
    <dbReference type="NCBI Taxonomy" id="652676"/>
    <lineage>
        <taxon>unclassified sequences</taxon>
        <taxon>metagenomes</taxon>
        <taxon>ecological metagenomes</taxon>
    </lineage>
</organism>
<evidence type="ECO:0000313" key="8">
    <source>
        <dbReference type="EMBL" id="VAW19995.1"/>
    </source>
</evidence>
<feature type="transmembrane region" description="Helical" evidence="6">
    <location>
        <begin position="20"/>
        <end position="39"/>
    </location>
</feature>
<dbReference type="PANTHER" id="PTHR30566:SF5">
    <property type="entry name" value="MECHANOSENSITIVE ION CHANNEL PROTEIN 1, MITOCHONDRIAL-RELATED"/>
    <property type="match status" value="1"/>
</dbReference>
<comment type="subcellular location">
    <subcellularLocation>
        <location evidence="1">Cell membrane</location>
        <topology evidence="1">Multi-pass membrane protein</topology>
    </subcellularLocation>
</comment>